<evidence type="ECO:0000313" key="16">
    <source>
        <dbReference type="EMBL" id="KAJ3123258.1"/>
    </source>
</evidence>
<dbReference type="CDD" id="cd18321">
    <property type="entry name" value="BTB_POZ_EloC"/>
    <property type="match status" value="1"/>
</dbReference>
<dbReference type="InterPro" id="IPR011333">
    <property type="entry name" value="SKP1/BTB/POZ_sf"/>
</dbReference>
<dbReference type="InterPro" id="IPR016073">
    <property type="entry name" value="Skp1_comp_POZ"/>
</dbReference>
<evidence type="ECO:0000256" key="11">
    <source>
        <dbReference type="ARBA" id="ARBA00023004"/>
    </source>
</evidence>
<evidence type="ECO:0000313" key="17">
    <source>
        <dbReference type="Proteomes" id="UP001211907"/>
    </source>
</evidence>
<dbReference type="GO" id="GO:0006511">
    <property type="term" value="P:ubiquitin-dependent protein catabolic process"/>
    <property type="evidence" value="ECO:0007669"/>
    <property type="project" value="InterPro"/>
</dbReference>
<dbReference type="EMBL" id="JADGJH010000749">
    <property type="protein sequence ID" value="KAJ3123258.1"/>
    <property type="molecule type" value="Genomic_DNA"/>
</dbReference>
<dbReference type="Gene3D" id="1.10.760.10">
    <property type="entry name" value="Cytochrome c-like domain"/>
    <property type="match status" value="1"/>
</dbReference>
<comment type="caution">
    <text evidence="16">The sequence shown here is derived from an EMBL/GenBank/DDBJ whole genome shotgun (WGS) entry which is preliminary data.</text>
</comment>
<evidence type="ECO:0000256" key="2">
    <source>
        <dbReference type="ARBA" id="ARBA00004569"/>
    </source>
</evidence>
<dbReference type="SUPFAM" id="SSF54695">
    <property type="entry name" value="POZ domain"/>
    <property type="match status" value="1"/>
</dbReference>
<dbReference type="Proteomes" id="UP001211907">
    <property type="component" value="Unassembled WGS sequence"/>
</dbReference>
<dbReference type="GO" id="GO:0005758">
    <property type="term" value="C:mitochondrial intermembrane space"/>
    <property type="evidence" value="ECO:0007669"/>
    <property type="project" value="UniProtKB-SubCell"/>
</dbReference>
<evidence type="ECO:0000256" key="4">
    <source>
        <dbReference type="ARBA" id="ARBA00009993"/>
    </source>
</evidence>
<dbReference type="InterPro" id="IPR036909">
    <property type="entry name" value="Cyt_c-like_dom_sf"/>
</dbReference>
<evidence type="ECO:0000256" key="6">
    <source>
        <dbReference type="ARBA" id="ARBA00022448"/>
    </source>
</evidence>
<comment type="similarity">
    <text evidence="4">Belongs to the SKP1 family.</text>
</comment>
<evidence type="ECO:0000256" key="10">
    <source>
        <dbReference type="ARBA" id="ARBA00022982"/>
    </source>
</evidence>
<comment type="similarity">
    <text evidence="3">Belongs to the cytochrome c family.</text>
</comment>
<dbReference type="InterPro" id="IPR009056">
    <property type="entry name" value="Cyt_c-like_dom"/>
</dbReference>
<dbReference type="InterPro" id="IPR039948">
    <property type="entry name" value="ELC1"/>
</dbReference>
<dbReference type="GO" id="GO:0020037">
    <property type="term" value="F:heme binding"/>
    <property type="evidence" value="ECO:0007669"/>
    <property type="project" value="InterPro"/>
</dbReference>
<sequence>MTLSSARDAVNGAKLFKTRCAQCHVVEAGQPHKVGPNLNGLFGRKSGSTAGYSYSDAMKTKTVTWTEEQLFVYLENPKKFVPGTKMVFAGFKKESDRNDIIAYLKDATKSDDCVKLISSDGFEFIIDRKCAMASGTIKNMLSSPGQFTEAQQNEVTFRDIKAIVLEKVCKYLYYKVRYTNTREEIPEFQIDVEYALELLMAADFLDC</sequence>
<proteinExistence type="inferred from homology"/>
<dbReference type="SMART" id="SM00512">
    <property type="entry name" value="Skp1"/>
    <property type="match status" value="1"/>
</dbReference>
<keyword evidence="9 13" id="KW-0479">Metal-binding</keyword>
<comment type="function">
    <text evidence="14">Electron carrier protein. The oxidized form of the cytochrome c heme group can accept an electron from the heme group of the cytochrome c1 subunit of cytochrome reductase. Cytochrome c then transfers this electron to the cytochrome oxidase complex, the final protein carrier in the mitochondrial electron-transport chain.</text>
</comment>
<gene>
    <name evidence="16" type="primary">CYC1</name>
    <name evidence="16" type="ORF">HK100_011662</name>
</gene>
<dbReference type="FunFam" id="1.10.760.10:FF:000001">
    <property type="entry name" value="Cytochrome c iso-1"/>
    <property type="match status" value="1"/>
</dbReference>
<evidence type="ECO:0000256" key="1">
    <source>
        <dbReference type="ARBA" id="ARBA00004123"/>
    </source>
</evidence>
<keyword evidence="12" id="KW-0539">Nucleus</keyword>
<reference evidence="16" key="1">
    <citation type="submission" date="2020-05" db="EMBL/GenBank/DDBJ databases">
        <title>Phylogenomic resolution of chytrid fungi.</title>
        <authorList>
            <person name="Stajich J.E."/>
            <person name="Amses K."/>
            <person name="Simmons R."/>
            <person name="Seto K."/>
            <person name="Myers J."/>
            <person name="Bonds A."/>
            <person name="Quandt C.A."/>
            <person name="Barry K."/>
            <person name="Liu P."/>
            <person name="Grigoriev I."/>
            <person name="Longcore J.E."/>
            <person name="James T.Y."/>
        </authorList>
    </citation>
    <scope>NUCLEOTIDE SEQUENCE</scope>
    <source>
        <strain evidence="16">JEL0513</strain>
    </source>
</reference>
<evidence type="ECO:0000259" key="15">
    <source>
        <dbReference type="PROSITE" id="PS51007"/>
    </source>
</evidence>
<name>A0AAD5T1H6_9FUNG</name>
<dbReference type="InterPro" id="IPR002327">
    <property type="entry name" value="Cyt_c_1A/1B"/>
</dbReference>
<dbReference type="Pfam" id="PF00034">
    <property type="entry name" value="Cytochrom_C"/>
    <property type="match status" value="1"/>
</dbReference>
<keyword evidence="7 13" id="KW-0349">Heme</keyword>
<dbReference type="Gene3D" id="3.30.710.10">
    <property type="entry name" value="Potassium Channel Kv1.1, Chain A"/>
    <property type="match status" value="1"/>
</dbReference>
<keyword evidence="14" id="KW-0496">Mitochondrion</keyword>
<accession>A0AAD5T1H6</accession>
<evidence type="ECO:0000256" key="9">
    <source>
        <dbReference type="ARBA" id="ARBA00022723"/>
    </source>
</evidence>
<dbReference type="PANTHER" id="PTHR20648">
    <property type="entry name" value="ELONGIN-C"/>
    <property type="match status" value="1"/>
</dbReference>
<comment type="PTM">
    <text evidence="14">Binds 1 heme group per subunit.</text>
</comment>
<dbReference type="AlphaFoldDB" id="A0AAD5T1H6"/>
<keyword evidence="17" id="KW-1185">Reference proteome</keyword>
<keyword evidence="8 14" id="KW-0679">Respiratory chain</keyword>
<evidence type="ECO:0000256" key="3">
    <source>
        <dbReference type="ARBA" id="ARBA00006488"/>
    </source>
</evidence>
<evidence type="ECO:0000256" key="12">
    <source>
        <dbReference type="ARBA" id="ARBA00023242"/>
    </source>
</evidence>
<keyword evidence="10 14" id="KW-0249">Electron transport</keyword>
<dbReference type="GO" id="GO:0005634">
    <property type="term" value="C:nucleus"/>
    <property type="evidence" value="ECO:0007669"/>
    <property type="project" value="UniProtKB-SubCell"/>
</dbReference>
<dbReference type="Pfam" id="PF03931">
    <property type="entry name" value="Skp1_POZ"/>
    <property type="match status" value="1"/>
</dbReference>
<dbReference type="PRINTS" id="PR00604">
    <property type="entry name" value="CYTCHRMECIAB"/>
</dbReference>
<dbReference type="PROSITE" id="PS51007">
    <property type="entry name" value="CYTC"/>
    <property type="match status" value="1"/>
</dbReference>
<protein>
    <recommendedName>
        <fullName evidence="5">Elongin-C</fullName>
    </recommendedName>
</protein>
<keyword evidence="11 13" id="KW-0408">Iron</keyword>
<evidence type="ECO:0000256" key="13">
    <source>
        <dbReference type="PROSITE-ProRule" id="PRU00433"/>
    </source>
</evidence>
<dbReference type="FunFam" id="3.30.710.10:FF:000035">
    <property type="entry name" value="Elongin C transcription elongation factor"/>
    <property type="match status" value="1"/>
</dbReference>
<organism evidence="16 17">
    <name type="scientific">Physocladia obscura</name>
    <dbReference type="NCBI Taxonomy" id="109957"/>
    <lineage>
        <taxon>Eukaryota</taxon>
        <taxon>Fungi</taxon>
        <taxon>Fungi incertae sedis</taxon>
        <taxon>Chytridiomycota</taxon>
        <taxon>Chytridiomycota incertae sedis</taxon>
        <taxon>Chytridiomycetes</taxon>
        <taxon>Chytridiales</taxon>
        <taxon>Chytriomycetaceae</taxon>
        <taxon>Physocladia</taxon>
    </lineage>
</organism>
<dbReference type="GO" id="GO:0009055">
    <property type="term" value="F:electron transfer activity"/>
    <property type="evidence" value="ECO:0007669"/>
    <property type="project" value="InterPro"/>
</dbReference>
<keyword evidence="6 14" id="KW-0813">Transport</keyword>
<feature type="domain" description="Cytochrome c" evidence="15">
    <location>
        <begin position="7"/>
        <end position="108"/>
    </location>
</feature>
<dbReference type="SUPFAM" id="SSF46626">
    <property type="entry name" value="Cytochrome c"/>
    <property type="match status" value="1"/>
</dbReference>
<evidence type="ECO:0000256" key="7">
    <source>
        <dbReference type="ARBA" id="ARBA00022617"/>
    </source>
</evidence>
<comment type="subcellular location">
    <subcellularLocation>
        <location evidence="2">Mitochondrion intermembrane space</location>
    </subcellularLocation>
    <subcellularLocation>
        <location evidence="1">Nucleus</location>
    </subcellularLocation>
</comment>
<dbReference type="GO" id="GO:0046872">
    <property type="term" value="F:metal ion binding"/>
    <property type="evidence" value="ECO:0007669"/>
    <property type="project" value="UniProtKB-KW"/>
</dbReference>
<dbReference type="InterPro" id="IPR001232">
    <property type="entry name" value="SKP1-like"/>
</dbReference>
<evidence type="ECO:0000256" key="8">
    <source>
        <dbReference type="ARBA" id="ARBA00022660"/>
    </source>
</evidence>
<evidence type="ECO:0000256" key="14">
    <source>
        <dbReference type="RuleBase" id="RU004427"/>
    </source>
</evidence>
<evidence type="ECO:0000256" key="5">
    <source>
        <dbReference type="ARBA" id="ARBA00021347"/>
    </source>
</evidence>